<sequence length="681" mass="77656">MTSPPELLKFKFKLKKDTRAQFVAFQEWPSWDELTSKIEKYLNISKEHVEVVFVDREGSVHHLIDQNSLQYFYVCLPSSSSGDIINFVVQDKRAPDDDGECAFLFWHGSLLKGWFDIDSFSIVPDDKLTLCCWIMSKSGNPFPVNIAQSETVGTLKHKIKNQYPDLNYLASDSLILYKVLESLLELLESLPLDADHTIAEPFRDRRFDIEIFATRLNSAKKLSEIFQSRPLEGHLHIIAVCQSVAKRPGSQSIGSGKEKFPKTEAYAGDRLPAPTAIVYSLHSPLPERQRYRSLSGEEFRSQNEDVSPLSTTRLSRTSLPQNIEKYSQRRETVAAIYEKLCRHKYLQVRGPPGSGKSTLANLLQHHIAKQEPRALVVIVSSWMTPLRCWREHAWRYWLSGVWNDEPGSVLIVDEAQTTLWDASFWTHIKSIDSSSRQRIITFSSYDLSTVTQDDVLPIFSPHVNQVVGLHKSDHGYDGVEVGLLLTKPEFDEFIEKRFIGHYFDDQFLLGIYELTGGHVGACEDLLDVIQTNDSYRGLKDTGRLYTSDIFTKNIDVSALFRDLSRKSIFSKGLPSMEHLQRPAVTKILQEVLRCGGEKPISDPLDPGEIMDPGLRTCVEKGWLYNKPTRSNIESTRDYTFASPLHCRFVQWMLLGGPDWKPTEDELTAFALEIMRNFSPPI</sequence>
<dbReference type="GO" id="GO:0005576">
    <property type="term" value="C:extracellular region"/>
    <property type="evidence" value="ECO:0007669"/>
    <property type="project" value="UniProtKB-SubCell"/>
</dbReference>
<evidence type="ECO:0000313" key="6">
    <source>
        <dbReference type="Proteomes" id="UP000053424"/>
    </source>
</evidence>
<protein>
    <recommendedName>
        <fullName evidence="4">Crinkler effector protein N-terminal domain-containing protein</fullName>
    </recommendedName>
</protein>
<dbReference type="SUPFAM" id="SSF52540">
    <property type="entry name" value="P-loop containing nucleoside triphosphate hydrolases"/>
    <property type="match status" value="1"/>
</dbReference>
<dbReference type="Pfam" id="PF20147">
    <property type="entry name" value="Crinkler"/>
    <property type="match status" value="1"/>
</dbReference>
<dbReference type="Gene3D" id="3.40.50.300">
    <property type="entry name" value="P-loop containing nucleotide triphosphate hydrolases"/>
    <property type="match status" value="1"/>
</dbReference>
<evidence type="ECO:0000313" key="5">
    <source>
        <dbReference type="EMBL" id="KIM47491.1"/>
    </source>
</evidence>
<evidence type="ECO:0000256" key="2">
    <source>
        <dbReference type="ARBA" id="ARBA00004613"/>
    </source>
</evidence>
<evidence type="ECO:0000256" key="3">
    <source>
        <dbReference type="ARBA" id="ARBA00022525"/>
    </source>
</evidence>
<accession>A0A0C3CUC0</accession>
<dbReference type="HOGENOM" id="CLU_403870_0_0_1"/>
<dbReference type="OrthoDB" id="5424500at2759"/>
<gene>
    <name evidence="5" type="ORF">M413DRAFT_22148</name>
</gene>
<dbReference type="SUPFAM" id="SSF54277">
    <property type="entry name" value="CAD &amp; PB1 domains"/>
    <property type="match status" value="1"/>
</dbReference>
<keyword evidence="6" id="KW-1185">Reference proteome</keyword>
<organism evidence="5 6">
    <name type="scientific">Hebeloma cylindrosporum</name>
    <dbReference type="NCBI Taxonomy" id="76867"/>
    <lineage>
        <taxon>Eukaryota</taxon>
        <taxon>Fungi</taxon>
        <taxon>Dikarya</taxon>
        <taxon>Basidiomycota</taxon>
        <taxon>Agaricomycotina</taxon>
        <taxon>Agaricomycetes</taxon>
        <taxon>Agaricomycetidae</taxon>
        <taxon>Agaricales</taxon>
        <taxon>Agaricineae</taxon>
        <taxon>Hymenogastraceae</taxon>
        <taxon>Hebeloma</taxon>
    </lineage>
</organism>
<feature type="domain" description="Crinkler effector protein N-terminal" evidence="4">
    <location>
        <begin position="128"/>
        <end position="239"/>
    </location>
</feature>
<name>A0A0C3CUC0_HEBCY</name>
<reference evidence="5 6" key="1">
    <citation type="submission" date="2014-04" db="EMBL/GenBank/DDBJ databases">
        <authorList>
            <consortium name="DOE Joint Genome Institute"/>
            <person name="Kuo A."/>
            <person name="Gay G."/>
            <person name="Dore J."/>
            <person name="Kohler A."/>
            <person name="Nagy L.G."/>
            <person name="Floudas D."/>
            <person name="Copeland A."/>
            <person name="Barry K.W."/>
            <person name="Cichocki N."/>
            <person name="Veneault-Fourrey C."/>
            <person name="LaButti K."/>
            <person name="Lindquist E.A."/>
            <person name="Lipzen A."/>
            <person name="Lundell T."/>
            <person name="Morin E."/>
            <person name="Murat C."/>
            <person name="Sun H."/>
            <person name="Tunlid A."/>
            <person name="Henrissat B."/>
            <person name="Grigoriev I.V."/>
            <person name="Hibbett D.S."/>
            <person name="Martin F."/>
            <person name="Nordberg H.P."/>
            <person name="Cantor M.N."/>
            <person name="Hua S.X."/>
        </authorList>
    </citation>
    <scope>NUCLEOTIDE SEQUENCE [LARGE SCALE GENOMIC DNA]</scope>
    <source>
        <strain evidence="6">h7</strain>
    </source>
</reference>
<evidence type="ECO:0000259" key="4">
    <source>
        <dbReference type="Pfam" id="PF20147"/>
    </source>
</evidence>
<proteinExistence type="predicted"/>
<dbReference type="STRING" id="686832.A0A0C3CUC0"/>
<keyword evidence="3" id="KW-0964">Secreted</keyword>
<dbReference type="Proteomes" id="UP000053424">
    <property type="component" value="Unassembled WGS sequence"/>
</dbReference>
<dbReference type="InterPro" id="IPR045379">
    <property type="entry name" value="Crinkler_N"/>
</dbReference>
<comment type="subcellular location">
    <subcellularLocation>
        <location evidence="1">Host cell</location>
    </subcellularLocation>
    <subcellularLocation>
        <location evidence="2">Secreted</location>
    </subcellularLocation>
</comment>
<reference evidence="6" key="2">
    <citation type="submission" date="2015-01" db="EMBL/GenBank/DDBJ databases">
        <title>Evolutionary Origins and Diversification of the Mycorrhizal Mutualists.</title>
        <authorList>
            <consortium name="DOE Joint Genome Institute"/>
            <consortium name="Mycorrhizal Genomics Consortium"/>
            <person name="Kohler A."/>
            <person name="Kuo A."/>
            <person name="Nagy L.G."/>
            <person name="Floudas D."/>
            <person name="Copeland A."/>
            <person name="Barry K.W."/>
            <person name="Cichocki N."/>
            <person name="Veneault-Fourrey C."/>
            <person name="LaButti K."/>
            <person name="Lindquist E.A."/>
            <person name="Lipzen A."/>
            <person name="Lundell T."/>
            <person name="Morin E."/>
            <person name="Murat C."/>
            <person name="Riley R."/>
            <person name="Ohm R."/>
            <person name="Sun H."/>
            <person name="Tunlid A."/>
            <person name="Henrissat B."/>
            <person name="Grigoriev I.V."/>
            <person name="Hibbett D.S."/>
            <person name="Martin F."/>
        </authorList>
    </citation>
    <scope>NUCLEOTIDE SEQUENCE [LARGE SCALE GENOMIC DNA]</scope>
    <source>
        <strain evidence="6">h7</strain>
    </source>
</reference>
<dbReference type="GO" id="GO:0043657">
    <property type="term" value="C:host cell"/>
    <property type="evidence" value="ECO:0007669"/>
    <property type="project" value="UniProtKB-SubCell"/>
</dbReference>
<dbReference type="InterPro" id="IPR027417">
    <property type="entry name" value="P-loop_NTPase"/>
</dbReference>
<dbReference type="AlphaFoldDB" id="A0A0C3CUC0"/>
<dbReference type="EMBL" id="KN831769">
    <property type="protein sequence ID" value="KIM47491.1"/>
    <property type="molecule type" value="Genomic_DNA"/>
</dbReference>
<evidence type="ECO:0000256" key="1">
    <source>
        <dbReference type="ARBA" id="ARBA00004340"/>
    </source>
</evidence>